<dbReference type="Proteomes" id="UP000179099">
    <property type="component" value="Unassembled WGS sequence"/>
</dbReference>
<dbReference type="NCBIfam" id="TIGR00020">
    <property type="entry name" value="prfB"/>
    <property type="match status" value="1"/>
</dbReference>
<keyword evidence="6" id="KW-0175">Coiled coil</keyword>
<dbReference type="GO" id="GO:0005737">
    <property type="term" value="C:cytoplasm"/>
    <property type="evidence" value="ECO:0007669"/>
    <property type="project" value="UniProtKB-SubCell"/>
</dbReference>
<dbReference type="FunFam" id="3.30.160.20:FF:000004">
    <property type="entry name" value="Peptide chain release factor 1"/>
    <property type="match status" value="1"/>
</dbReference>
<dbReference type="PANTHER" id="PTHR43116">
    <property type="entry name" value="PEPTIDE CHAIN RELEASE FACTOR 2"/>
    <property type="match status" value="1"/>
</dbReference>
<comment type="similarity">
    <text evidence="1 4">Belongs to the prokaryotic/mitochondrial release factor family.</text>
</comment>
<feature type="coiled-coil region" evidence="6">
    <location>
        <begin position="13"/>
        <end position="74"/>
    </location>
</feature>
<dbReference type="Pfam" id="PF03462">
    <property type="entry name" value="PCRF"/>
    <property type="match status" value="1"/>
</dbReference>
<feature type="domain" description="Prokaryotic-type class I peptide chain release factors" evidence="7">
    <location>
        <begin position="203"/>
        <end position="219"/>
    </location>
</feature>
<organism evidence="8 9">
    <name type="scientific">Candidatus Portnoybacteria bacterium RBG_19FT_COMBO_36_7</name>
    <dbReference type="NCBI Taxonomy" id="1801992"/>
    <lineage>
        <taxon>Bacteria</taxon>
        <taxon>Candidatus Portnoyibacteriota</taxon>
    </lineage>
</organism>
<dbReference type="EMBL" id="MHMW01000018">
    <property type="protein sequence ID" value="OGZ34144.1"/>
    <property type="molecule type" value="Genomic_DNA"/>
</dbReference>
<comment type="caution">
    <text evidence="8">The sequence shown here is derived from an EMBL/GenBank/DDBJ whole genome shotgun (WGS) entry which is preliminary data.</text>
</comment>
<evidence type="ECO:0000313" key="8">
    <source>
        <dbReference type="EMBL" id="OGZ34144.1"/>
    </source>
</evidence>
<evidence type="ECO:0000256" key="6">
    <source>
        <dbReference type="SAM" id="Coils"/>
    </source>
</evidence>
<name>A0A1G2F7V9_9BACT</name>
<evidence type="ECO:0000256" key="3">
    <source>
        <dbReference type="ARBA" id="ARBA00022917"/>
    </source>
</evidence>
<comment type="subcellular location">
    <subcellularLocation>
        <location evidence="4">Cytoplasm</location>
    </subcellularLocation>
</comment>
<dbReference type="InterPro" id="IPR005139">
    <property type="entry name" value="PCRF"/>
</dbReference>
<gene>
    <name evidence="4" type="primary">prfB</name>
    <name evidence="8" type="ORF">A2Y98_02305</name>
</gene>
<keyword evidence="3 4" id="KW-0648">Protein biosynthesis</keyword>
<evidence type="ECO:0000256" key="4">
    <source>
        <dbReference type="HAMAP-Rule" id="MF_00094"/>
    </source>
</evidence>
<protein>
    <recommendedName>
        <fullName evidence="4 5">Peptide chain release factor 2</fullName>
        <shortName evidence="4">RF-2</shortName>
    </recommendedName>
</protein>
<evidence type="ECO:0000256" key="2">
    <source>
        <dbReference type="ARBA" id="ARBA00022481"/>
    </source>
</evidence>
<proteinExistence type="inferred from homology"/>
<evidence type="ECO:0000313" key="9">
    <source>
        <dbReference type="Proteomes" id="UP000179099"/>
    </source>
</evidence>
<evidence type="ECO:0000256" key="1">
    <source>
        <dbReference type="ARBA" id="ARBA00010835"/>
    </source>
</evidence>
<evidence type="ECO:0000259" key="7">
    <source>
        <dbReference type="PROSITE" id="PS00745"/>
    </source>
</evidence>
<dbReference type="Gene3D" id="1.20.58.410">
    <property type="entry name" value="Release factor"/>
    <property type="match status" value="1"/>
</dbReference>
<dbReference type="PROSITE" id="PS00745">
    <property type="entry name" value="RF_PROK_I"/>
    <property type="match status" value="1"/>
</dbReference>
<dbReference type="Gene3D" id="3.30.70.1660">
    <property type="match status" value="1"/>
</dbReference>
<reference evidence="8 9" key="1">
    <citation type="journal article" date="2016" name="Nat. Commun.">
        <title>Thousands of microbial genomes shed light on interconnected biogeochemical processes in an aquifer system.</title>
        <authorList>
            <person name="Anantharaman K."/>
            <person name="Brown C.T."/>
            <person name="Hug L.A."/>
            <person name="Sharon I."/>
            <person name="Castelle C.J."/>
            <person name="Probst A.J."/>
            <person name="Thomas B.C."/>
            <person name="Singh A."/>
            <person name="Wilkins M.J."/>
            <person name="Karaoz U."/>
            <person name="Brodie E.L."/>
            <person name="Williams K.H."/>
            <person name="Hubbard S.S."/>
            <person name="Banfield J.F."/>
        </authorList>
    </citation>
    <scope>NUCLEOTIDE SEQUENCE [LARGE SCALE GENOMIC DNA]</scope>
</reference>
<dbReference type="Pfam" id="PF00472">
    <property type="entry name" value="RF-1"/>
    <property type="match status" value="1"/>
</dbReference>
<dbReference type="AlphaFoldDB" id="A0A1G2F7V9"/>
<dbReference type="SMART" id="SM00937">
    <property type="entry name" value="PCRF"/>
    <property type="match status" value="1"/>
</dbReference>
<dbReference type="HAMAP" id="MF_00094">
    <property type="entry name" value="Rel_fac_2"/>
    <property type="match status" value="1"/>
</dbReference>
<dbReference type="GO" id="GO:0016149">
    <property type="term" value="F:translation release factor activity, codon specific"/>
    <property type="evidence" value="ECO:0007669"/>
    <property type="project" value="UniProtKB-UniRule"/>
</dbReference>
<dbReference type="Gene3D" id="3.30.160.20">
    <property type="match status" value="1"/>
</dbReference>
<keyword evidence="4" id="KW-0963">Cytoplasm</keyword>
<sequence length="327" mass="37145">MGEPDFWKDQESAKEIAQQVNALKEDKERWEKIEKDLAELAELQQLAESDEKLNKDLEEKYLELEKIIAKEELKTFLSGKYDSNNALLSIYSGAGGTEAQDWAQMLLRMYQRYGQARGFATKVLHTHEGAEAGIKNATLEIRGPYAYGYLKGEGGVHRLVRLSPFNANNLRHTSFALVEVLPEFEKLTEIKINPNDLRIDTFRSSGPGGQNVNKVETAVRITHEPTGIAVAAQSERSQSMNKEKAMAILYSKLFALELKKQEKETQKIRSGKKVSEGTAEWGAQIRSYVLHPYKLVKDHRTETESRQPEKILDGELDEFLEAEIKMK</sequence>
<dbReference type="STRING" id="1801992.A2Y98_02305"/>
<dbReference type="PANTHER" id="PTHR43116:SF3">
    <property type="entry name" value="CLASS I PEPTIDE CHAIN RELEASE FACTOR"/>
    <property type="match status" value="1"/>
</dbReference>
<feature type="modified residue" description="N5-methylglutamine" evidence="4">
    <location>
        <position position="210"/>
    </location>
</feature>
<dbReference type="InterPro" id="IPR004374">
    <property type="entry name" value="PrfB"/>
</dbReference>
<evidence type="ECO:0000256" key="5">
    <source>
        <dbReference type="NCBIfam" id="TIGR00020"/>
    </source>
</evidence>
<dbReference type="InterPro" id="IPR000352">
    <property type="entry name" value="Pep_chain_release_fac_I"/>
</dbReference>
<dbReference type="InterPro" id="IPR045853">
    <property type="entry name" value="Pep_chain_release_fac_I_sf"/>
</dbReference>
<comment type="function">
    <text evidence="4">Peptide chain release factor 2 directs the termination of translation in response to the peptide chain termination codons UGA and UAA.</text>
</comment>
<keyword evidence="2 4" id="KW-0488">Methylation</keyword>
<comment type="PTM">
    <text evidence="4">Methylated by PrmC. Methylation increases the termination efficiency of RF2.</text>
</comment>
<accession>A0A1G2F7V9</accession>
<dbReference type="SUPFAM" id="SSF75620">
    <property type="entry name" value="Release factor"/>
    <property type="match status" value="1"/>
</dbReference>